<proteinExistence type="predicted"/>
<comment type="caution">
    <text evidence="2">The sequence shown here is derived from an EMBL/GenBank/DDBJ whole genome shotgun (WGS) entry which is preliminary data.</text>
</comment>
<dbReference type="PANTHER" id="PTHR33265">
    <property type="entry name" value="AVR9/CF-9 RAPIDLY ELICITED PROTEIN-RELATED"/>
    <property type="match status" value="1"/>
</dbReference>
<dbReference type="PANTHER" id="PTHR33265:SF5">
    <property type="entry name" value="COTTON FIBER PROTEIN"/>
    <property type="match status" value="1"/>
</dbReference>
<dbReference type="InterPro" id="IPR057939">
    <property type="entry name" value="TRF2_HOY1_PH"/>
</dbReference>
<protein>
    <recommendedName>
        <fullName evidence="1">TRF2/HOY1 PH-like domain-containing protein</fullName>
    </recommendedName>
</protein>
<feature type="domain" description="TRF2/HOY1 PH-like" evidence="1">
    <location>
        <begin position="164"/>
        <end position="216"/>
    </location>
</feature>
<dbReference type="Pfam" id="PF24818">
    <property type="entry name" value="PH_TRF2_HOY1"/>
    <property type="match status" value="1"/>
</dbReference>
<reference evidence="2" key="1">
    <citation type="submission" date="2021-03" db="EMBL/GenBank/DDBJ databases">
        <authorList>
            <person name="Li Z."/>
            <person name="Yang C."/>
        </authorList>
    </citation>
    <scope>NUCLEOTIDE SEQUENCE</scope>
    <source>
        <strain evidence="2">Dzin_1.0</strain>
        <tissue evidence="2">Leaf</tissue>
    </source>
</reference>
<name>A0A9D5HJE9_9LILI</name>
<organism evidence="2 3">
    <name type="scientific">Dioscorea zingiberensis</name>
    <dbReference type="NCBI Taxonomy" id="325984"/>
    <lineage>
        <taxon>Eukaryota</taxon>
        <taxon>Viridiplantae</taxon>
        <taxon>Streptophyta</taxon>
        <taxon>Embryophyta</taxon>
        <taxon>Tracheophyta</taxon>
        <taxon>Spermatophyta</taxon>
        <taxon>Magnoliopsida</taxon>
        <taxon>Liliopsida</taxon>
        <taxon>Dioscoreales</taxon>
        <taxon>Dioscoreaceae</taxon>
        <taxon>Dioscorea</taxon>
    </lineage>
</organism>
<dbReference type="Proteomes" id="UP001085076">
    <property type="component" value="Miscellaneous, Linkage group lg03"/>
</dbReference>
<accession>A0A9D5HJE9</accession>
<gene>
    <name evidence="2" type="ORF">J5N97_014062</name>
</gene>
<evidence type="ECO:0000313" key="2">
    <source>
        <dbReference type="EMBL" id="KAJ0978588.1"/>
    </source>
</evidence>
<evidence type="ECO:0000313" key="3">
    <source>
        <dbReference type="Proteomes" id="UP001085076"/>
    </source>
</evidence>
<sequence>MEQKKKRISVSKRAWRLLRAALVWVRKGGAFKRSLLLALKLSGARQHNRLHYFEREFSFNETPSFRLKLHRPRIPCINPPQAFYYSDQDDQDATAAINVFFNGCNADHDHDHIDQEDYYNIQEFKGKGEEDDIDDDDDDEQVHHEQEIDSKAEEFIAKFYQEIKLQRQVKQAPLLWIEKEPEPMKHTIWMQETDDFTHGQAATNMIHELEFEEGRLEKHYDKLLRFDSRLHGISQNPTNISIHSERTQLAAVEEFLMNDQQQGDIDVGDEDATFLSFANELPDL</sequence>
<evidence type="ECO:0000259" key="1">
    <source>
        <dbReference type="Pfam" id="PF24818"/>
    </source>
</evidence>
<dbReference type="AlphaFoldDB" id="A0A9D5HJE9"/>
<reference evidence="2" key="2">
    <citation type="journal article" date="2022" name="Hortic Res">
        <title>The genome of Dioscorea zingiberensis sheds light on the biosynthesis, origin and evolution of the medicinally important diosgenin saponins.</title>
        <authorList>
            <person name="Li Y."/>
            <person name="Tan C."/>
            <person name="Li Z."/>
            <person name="Guo J."/>
            <person name="Li S."/>
            <person name="Chen X."/>
            <person name="Wang C."/>
            <person name="Dai X."/>
            <person name="Yang H."/>
            <person name="Song W."/>
            <person name="Hou L."/>
            <person name="Xu J."/>
            <person name="Tong Z."/>
            <person name="Xu A."/>
            <person name="Yuan X."/>
            <person name="Wang W."/>
            <person name="Yang Q."/>
            <person name="Chen L."/>
            <person name="Sun Z."/>
            <person name="Wang K."/>
            <person name="Pan B."/>
            <person name="Chen J."/>
            <person name="Bao Y."/>
            <person name="Liu F."/>
            <person name="Qi X."/>
            <person name="Gang D.R."/>
            <person name="Wen J."/>
            <person name="Li J."/>
        </authorList>
    </citation>
    <scope>NUCLEOTIDE SEQUENCE</scope>
    <source>
        <strain evidence="2">Dzin_1.0</strain>
    </source>
</reference>
<dbReference type="EMBL" id="JAGGNH010000003">
    <property type="protein sequence ID" value="KAJ0978588.1"/>
    <property type="molecule type" value="Genomic_DNA"/>
</dbReference>
<dbReference type="OrthoDB" id="1929803at2759"/>
<keyword evidence="3" id="KW-1185">Reference proteome</keyword>